<dbReference type="Gene3D" id="1.20.140.40">
    <property type="entry name" value="Invertase/pectin methylesterase inhibitor family protein"/>
    <property type="match status" value="1"/>
</dbReference>
<keyword evidence="6" id="KW-1185">Reference proteome</keyword>
<dbReference type="Pfam" id="PF04043">
    <property type="entry name" value="PMEI"/>
    <property type="match status" value="1"/>
</dbReference>
<proteinExistence type="inferred from homology"/>
<name>A0AAN9HX90_CROPI</name>
<evidence type="ECO:0000256" key="3">
    <source>
        <dbReference type="SAM" id="SignalP"/>
    </source>
</evidence>
<keyword evidence="1 3" id="KW-0732">Signal</keyword>
<dbReference type="GO" id="GO:0046910">
    <property type="term" value="F:pectinesterase inhibitor activity"/>
    <property type="evidence" value="ECO:0007669"/>
    <property type="project" value="UniProtKB-ARBA"/>
</dbReference>
<dbReference type="SUPFAM" id="SSF101148">
    <property type="entry name" value="Plant invertase/pectin methylesterase inhibitor"/>
    <property type="match status" value="1"/>
</dbReference>
<accession>A0AAN9HX90</accession>
<evidence type="ECO:0000256" key="2">
    <source>
        <dbReference type="ARBA" id="ARBA00038471"/>
    </source>
</evidence>
<comment type="caution">
    <text evidence="5">The sequence shown here is derived from an EMBL/GenBank/DDBJ whole genome shotgun (WGS) entry which is preliminary data.</text>
</comment>
<feature type="domain" description="Pectinesterase inhibitor" evidence="4">
    <location>
        <begin position="33"/>
        <end position="194"/>
    </location>
</feature>
<gene>
    <name evidence="5" type="ORF">RIF29_34145</name>
</gene>
<dbReference type="CDD" id="cd15798">
    <property type="entry name" value="PMEI-like_3"/>
    <property type="match status" value="1"/>
</dbReference>
<sequence>MMTTRLVLSLLILNLTLYMAAAIAEYTVPKQSNPTNFIKASCKSTRYPVLCVQCLIGYANSVRESEQQLAITALNVSISRTRSCASFIKKMTKLRGIKPREYRAVKDCITNMDGSMDQLSESAKELGLIMKGQALSEDFSWHISNVQTWVSAAMTYQTTCLDGFAGPRMDGNLKASIRDRVVSVSQVTSNALALVNHFASLHQTTSLTTNKKP</sequence>
<evidence type="ECO:0000259" key="4">
    <source>
        <dbReference type="SMART" id="SM00856"/>
    </source>
</evidence>
<dbReference type="InterPro" id="IPR006501">
    <property type="entry name" value="Pectinesterase_inhib_dom"/>
</dbReference>
<protein>
    <recommendedName>
        <fullName evidence="4">Pectinesterase inhibitor domain-containing protein</fullName>
    </recommendedName>
</protein>
<feature type="signal peptide" evidence="3">
    <location>
        <begin position="1"/>
        <end position="22"/>
    </location>
</feature>
<evidence type="ECO:0000313" key="6">
    <source>
        <dbReference type="Proteomes" id="UP001372338"/>
    </source>
</evidence>
<evidence type="ECO:0000313" key="5">
    <source>
        <dbReference type="EMBL" id="KAK7251184.1"/>
    </source>
</evidence>
<dbReference type="InterPro" id="IPR051955">
    <property type="entry name" value="PME_Inhibitor"/>
</dbReference>
<dbReference type="InterPro" id="IPR035513">
    <property type="entry name" value="Invertase/methylesterase_inhib"/>
</dbReference>
<dbReference type="NCBIfam" id="TIGR01614">
    <property type="entry name" value="PME_inhib"/>
    <property type="match status" value="1"/>
</dbReference>
<comment type="similarity">
    <text evidence="2">Belongs to the PMEI family.</text>
</comment>
<feature type="chain" id="PRO_5042974230" description="Pectinesterase inhibitor domain-containing protein" evidence="3">
    <location>
        <begin position="23"/>
        <end position="213"/>
    </location>
</feature>
<dbReference type="FunFam" id="1.20.140.40:FF:000005">
    <property type="entry name" value="Pectin methylesterase inhibitor 1"/>
    <property type="match status" value="1"/>
</dbReference>
<evidence type="ECO:0000256" key="1">
    <source>
        <dbReference type="ARBA" id="ARBA00022729"/>
    </source>
</evidence>
<dbReference type="SMART" id="SM00856">
    <property type="entry name" value="PMEI"/>
    <property type="match status" value="1"/>
</dbReference>
<dbReference type="Proteomes" id="UP001372338">
    <property type="component" value="Unassembled WGS sequence"/>
</dbReference>
<dbReference type="EMBL" id="JAYWIO010000007">
    <property type="protein sequence ID" value="KAK7251184.1"/>
    <property type="molecule type" value="Genomic_DNA"/>
</dbReference>
<dbReference type="PANTHER" id="PTHR31080:SF207">
    <property type="entry name" value="PECTINESTERASE INHIBITOR 9"/>
    <property type="match status" value="1"/>
</dbReference>
<dbReference type="PANTHER" id="PTHR31080">
    <property type="entry name" value="PECTINESTERASE INHIBITOR-LIKE"/>
    <property type="match status" value="1"/>
</dbReference>
<dbReference type="AlphaFoldDB" id="A0AAN9HX90"/>
<organism evidence="5 6">
    <name type="scientific">Crotalaria pallida</name>
    <name type="common">Smooth rattlebox</name>
    <name type="synonym">Crotalaria striata</name>
    <dbReference type="NCBI Taxonomy" id="3830"/>
    <lineage>
        <taxon>Eukaryota</taxon>
        <taxon>Viridiplantae</taxon>
        <taxon>Streptophyta</taxon>
        <taxon>Embryophyta</taxon>
        <taxon>Tracheophyta</taxon>
        <taxon>Spermatophyta</taxon>
        <taxon>Magnoliopsida</taxon>
        <taxon>eudicotyledons</taxon>
        <taxon>Gunneridae</taxon>
        <taxon>Pentapetalae</taxon>
        <taxon>rosids</taxon>
        <taxon>fabids</taxon>
        <taxon>Fabales</taxon>
        <taxon>Fabaceae</taxon>
        <taxon>Papilionoideae</taxon>
        <taxon>50 kb inversion clade</taxon>
        <taxon>genistoids sensu lato</taxon>
        <taxon>core genistoids</taxon>
        <taxon>Crotalarieae</taxon>
        <taxon>Crotalaria</taxon>
    </lineage>
</organism>
<reference evidence="5 6" key="1">
    <citation type="submission" date="2024-01" db="EMBL/GenBank/DDBJ databases">
        <title>The genomes of 5 underutilized Papilionoideae crops provide insights into root nodulation and disease resistanc.</title>
        <authorList>
            <person name="Yuan L."/>
        </authorList>
    </citation>
    <scope>NUCLEOTIDE SEQUENCE [LARGE SCALE GENOMIC DNA]</scope>
    <source>
        <strain evidence="5">ZHUSHIDOU_FW_LH</strain>
        <tissue evidence="5">Leaf</tissue>
    </source>
</reference>